<dbReference type="InterPro" id="IPR009057">
    <property type="entry name" value="Homeodomain-like_sf"/>
</dbReference>
<evidence type="ECO:0000259" key="3">
    <source>
        <dbReference type="PROSITE" id="PS50977"/>
    </source>
</evidence>
<dbReference type="InterPro" id="IPR050109">
    <property type="entry name" value="HTH-type_TetR-like_transc_reg"/>
</dbReference>
<dbReference type="PANTHER" id="PTHR30055:SF235">
    <property type="entry name" value="TRANSCRIPTIONAL REGULATORY PROTEIN"/>
    <property type="match status" value="1"/>
</dbReference>
<reference evidence="4" key="2">
    <citation type="journal article" date="2021" name="PeerJ">
        <title>Extensive microbial diversity within the chicken gut microbiome revealed by metagenomics and culture.</title>
        <authorList>
            <person name="Gilroy R."/>
            <person name="Ravi A."/>
            <person name="Getino M."/>
            <person name="Pursley I."/>
            <person name="Horton D.L."/>
            <person name="Alikhan N.F."/>
            <person name="Baker D."/>
            <person name="Gharbi K."/>
            <person name="Hall N."/>
            <person name="Watson M."/>
            <person name="Adriaenssens E.M."/>
            <person name="Foster-Nyarko E."/>
            <person name="Jarju S."/>
            <person name="Secka A."/>
            <person name="Antonio M."/>
            <person name="Oren A."/>
            <person name="Chaudhuri R.R."/>
            <person name="La Ragione R."/>
            <person name="Hildebrand F."/>
            <person name="Pallen M.J."/>
        </authorList>
    </citation>
    <scope>NUCLEOTIDE SEQUENCE</scope>
    <source>
        <strain evidence="4">10669</strain>
    </source>
</reference>
<evidence type="ECO:0000256" key="2">
    <source>
        <dbReference type="PROSITE-ProRule" id="PRU00335"/>
    </source>
</evidence>
<dbReference type="PRINTS" id="PR00455">
    <property type="entry name" value="HTHTETR"/>
</dbReference>
<gene>
    <name evidence="4" type="ORF">IAC75_05985</name>
</gene>
<keyword evidence="1 2" id="KW-0238">DNA-binding</keyword>
<feature type="domain" description="HTH tetR-type" evidence="3">
    <location>
        <begin position="8"/>
        <end position="68"/>
    </location>
</feature>
<dbReference type="Pfam" id="PF00440">
    <property type="entry name" value="TetR_N"/>
    <property type="match status" value="1"/>
</dbReference>
<protein>
    <submittedName>
        <fullName evidence="4">TetR/AcrR family transcriptional regulator</fullName>
    </submittedName>
</protein>
<dbReference type="Pfam" id="PF09209">
    <property type="entry name" value="CecR_C"/>
    <property type="match status" value="1"/>
</dbReference>
<comment type="caution">
    <text evidence="4">The sequence shown here is derived from an EMBL/GenBank/DDBJ whole genome shotgun (WGS) entry which is preliminary data.</text>
</comment>
<dbReference type="AlphaFoldDB" id="A0A9D1NK95"/>
<proteinExistence type="predicted"/>
<reference evidence="4" key="1">
    <citation type="submission" date="2020-10" db="EMBL/GenBank/DDBJ databases">
        <authorList>
            <person name="Gilroy R."/>
        </authorList>
    </citation>
    <scope>NUCLEOTIDE SEQUENCE</scope>
    <source>
        <strain evidence="4">10669</strain>
    </source>
</reference>
<feature type="DNA-binding region" description="H-T-H motif" evidence="2">
    <location>
        <begin position="31"/>
        <end position="50"/>
    </location>
</feature>
<dbReference type="InterPro" id="IPR015292">
    <property type="entry name" value="Tscrpt_reg_YbiH_C"/>
</dbReference>
<organism evidence="4 5">
    <name type="scientific">Candidatus Spyradosoma merdigallinarum</name>
    <dbReference type="NCBI Taxonomy" id="2840950"/>
    <lineage>
        <taxon>Bacteria</taxon>
        <taxon>Pseudomonadati</taxon>
        <taxon>Verrucomicrobiota</taxon>
        <taxon>Opitutia</taxon>
        <taxon>Opitutia incertae sedis</taxon>
        <taxon>Candidatus Spyradosoma</taxon>
    </lineage>
</organism>
<dbReference type="InterPro" id="IPR036271">
    <property type="entry name" value="Tet_transcr_reg_TetR-rel_C_sf"/>
</dbReference>
<accession>A0A9D1NK95</accession>
<dbReference type="InterPro" id="IPR001647">
    <property type="entry name" value="HTH_TetR"/>
</dbReference>
<name>A0A9D1NK95_9BACT</name>
<dbReference type="PANTHER" id="PTHR30055">
    <property type="entry name" value="HTH-TYPE TRANSCRIPTIONAL REGULATOR RUTR"/>
    <property type="match status" value="1"/>
</dbReference>
<dbReference type="SUPFAM" id="SSF48498">
    <property type="entry name" value="Tetracyclin repressor-like, C-terminal domain"/>
    <property type="match status" value="1"/>
</dbReference>
<dbReference type="PROSITE" id="PS50977">
    <property type="entry name" value="HTH_TETR_2"/>
    <property type="match status" value="1"/>
</dbReference>
<evidence type="ECO:0000313" key="5">
    <source>
        <dbReference type="Proteomes" id="UP000886812"/>
    </source>
</evidence>
<evidence type="ECO:0000256" key="1">
    <source>
        <dbReference type="ARBA" id="ARBA00023125"/>
    </source>
</evidence>
<dbReference type="Proteomes" id="UP000886812">
    <property type="component" value="Unassembled WGS sequence"/>
</dbReference>
<dbReference type="SUPFAM" id="SSF46689">
    <property type="entry name" value="Homeodomain-like"/>
    <property type="match status" value="1"/>
</dbReference>
<evidence type="ECO:0000313" key="4">
    <source>
        <dbReference type="EMBL" id="HIV04678.1"/>
    </source>
</evidence>
<dbReference type="GO" id="GO:0003700">
    <property type="term" value="F:DNA-binding transcription factor activity"/>
    <property type="evidence" value="ECO:0007669"/>
    <property type="project" value="TreeGrafter"/>
</dbReference>
<dbReference type="EMBL" id="DVOG01000155">
    <property type="protein sequence ID" value="HIV04678.1"/>
    <property type="molecule type" value="Genomic_DNA"/>
</dbReference>
<dbReference type="GO" id="GO:0000976">
    <property type="term" value="F:transcription cis-regulatory region binding"/>
    <property type="evidence" value="ECO:0007669"/>
    <property type="project" value="TreeGrafter"/>
</dbReference>
<dbReference type="Gene3D" id="1.10.357.10">
    <property type="entry name" value="Tetracycline Repressor, domain 2"/>
    <property type="match status" value="1"/>
</dbReference>
<sequence length="210" mass="23428">MAKRSDGIETRNRILGAAARLFSEKGFRQTSNADISRASGVNSALISYYFGDKETIYREAWQHSLRAALEKYPPDGGVPAHAPVRKRLRGIIDAAVRRYSDPCCFDGGILSQEIASPTGLLEDVHEHTIFSLRENLLRVAGEYLGENVPLEDLRMSVYAIVAMCTSPQKKIQRIEKTKPFPYDAEKRVDHIFRFSAAGLNAVKKLSKKSA</sequence>